<keyword evidence="8 14" id="KW-1133">Transmembrane helix</keyword>
<dbReference type="InterPro" id="IPR051562">
    <property type="entry name" value="Ascorbate-PTS_EIIC"/>
</dbReference>
<comment type="similarity">
    <text evidence="11">Belongs to the UlaA family.</text>
</comment>
<evidence type="ECO:0000256" key="1">
    <source>
        <dbReference type="ARBA" id="ARBA00004651"/>
    </source>
</evidence>
<evidence type="ECO:0000256" key="12">
    <source>
        <dbReference type="ARBA" id="ARBA00039702"/>
    </source>
</evidence>
<evidence type="ECO:0000256" key="9">
    <source>
        <dbReference type="ARBA" id="ARBA00023136"/>
    </source>
</evidence>
<keyword evidence="6" id="KW-0598">Phosphotransferase system</keyword>
<evidence type="ECO:0000313" key="16">
    <source>
        <dbReference type="Proteomes" id="UP001164481"/>
    </source>
</evidence>
<keyword evidence="7 14" id="KW-0812">Transmembrane</keyword>
<evidence type="ECO:0000256" key="11">
    <source>
        <dbReference type="ARBA" id="ARBA00038218"/>
    </source>
</evidence>
<evidence type="ECO:0000256" key="10">
    <source>
        <dbReference type="ARBA" id="ARBA00037387"/>
    </source>
</evidence>
<feature type="transmembrane region" description="Helical" evidence="14">
    <location>
        <begin position="121"/>
        <end position="140"/>
    </location>
</feature>
<evidence type="ECO:0000256" key="3">
    <source>
        <dbReference type="ARBA" id="ARBA00022448"/>
    </source>
</evidence>
<evidence type="ECO:0000256" key="5">
    <source>
        <dbReference type="ARBA" id="ARBA00022597"/>
    </source>
</evidence>
<keyword evidence="4" id="KW-1003">Cell membrane</keyword>
<evidence type="ECO:0000256" key="6">
    <source>
        <dbReference type="ARBA" id="ARBA00022683"/>
    </source>
</evidence>
<dbReference type="AlphaFoldDB" id="A0AAX3EZK9"/>
<comment type="function">
    <text evidence="10">The phosphoenolpyruvate-dependent sugar phosphotransferase system (sugar PTS), a major carbohydrate active transport system, catalyzes the phosphorylation of incoming sugar substrates concomitantly with their translocation across the cell membrane. The enzyme II UlaABC PTS system is involved in ascorbate transport.</text>
</comment>
<evidence type="ECO:0000313" key="15">
    <source>
        <dbReference type="EMBL" id="UZW64470.1"/>
    </source>
</evidence>
<organism evidence="15 16">
    <name type="scientific">Mycoplasmopsis synoviae</name>
    <name type="common">Mycoplasma synoviae</name>
    <dbReference type="NCBI Taxonomy" id="2109"/>
    <lineage>
        <taxon>Bacteria</taxon>
        <taxon>Bacillati</taxon>
        <taxon>Mycoplasmatota</taxon>
        <taxon>Mycoplasmoidales</taxon>
        <taxon>Metamycoplasmataceae</taxon>
        <taxon>Mycoplasmopsis</taxon>
    </lineage>
</organism>
<keyword evidence="3" id="KW-0813">Transport</keyword>
<protein>
    <recommendedName>
        <fullName evidence="12">Ascorbate-specific PTS system EIIC component</fullName>
    </recommendedName>
    <alternativeName>
        <fullName evidence="13">Ascorbate-specific permease IIC component UlaA</fullName>
    </alternativeName>
</protein>
<evidence type="ECO:0000256" key="8">
    <source>
        <dbReference type="ARBA" id="ARBA00022989"/>
    </source>
</evidence>
<proteinExistence type="inferred from homology"/>
<gene>
    <name evidence="15" type="ORF">OIE46_03850</name>
</gene>
<feature type="transmembrane region" description="Helical" evidence="14">
    <location>
        <begin position="6"/>
        <end position="23"/>
    </location>
</feature>
<evidence type="ECO:0000256" key="14">
    <source>
        <dbReference type="SAM" id="Phobius"/>
    </source>
</evidence>
<dbReference type="Pfam" id="PF03611">
    <property type="entry name" value="EIIC-GAT"/>
    <property type="match status" value="1"/>
</dbReference>
<evidence type="ECO:0000256" key="2">
    <source>
        <dbReference type="ARBA" id="ARBA00011738"/>
    </source>
</evidence>
<dbReference type="GO" id="GO:0009401">
    <property type="term" value="P:phosphoenolpyruvate-dependent sugar phosphotransferase system"/>
    <property type="evidence" value="ECO:0007669"/>
    <property type="project" value="UniProtKB-KW"/>
</dbReference>
<feature type="transmembrane region" description="Helical" evidence="14">
    <location>
        <begin position="91"/>
        <end position="109"/>
    </location>
</feature>
<keyword evidence="9 14" id="KW-0472">Membrane</keyword>
<dbReference type="PANTHER" id="PTHR33843">
    <property type="entry name" value="ASCORBATE-SPECIFIC PTS SYSTEM EIIC COMPONENT"/>
    <property type="match status" value="1"/>
</dbReference>
<feature type="transmembrane region" description="Helical" evidence="14">
    <location>
        <begin position="30"/>
        <end position="51"/>
    </location>
</feature>
<dbReference type="RefSeq" id="WP_239610896.1">
    <property type="nucleotide sequence ID" value="NZ_CP034544.1"/>
</dbReference>
<name>A0AAX3EZK9_MYCSY</name>
<sequence>MGSVTILIGSVVFGGYLVLGRSFSDSFLGMLKAMVGVIMLKIGASTLINLARPVFSALSNLGTSVITLNPYFVLNDSAAWLKDFNAGYEAWISYAMLLGFFVNILMVALRKFTNMHSIMLTGHVMFQQSAVVVPVVYFLIFYQKNVAINIDQIIAIILISSLILGLYWSVGTTATIKGADKITNNAGFAVGHQQMLGLSIAYGLGNFLEMPKIQLKLKK</sequence>
<dbReference type="Proteomes" id="UP001164481">
    <property type="component" value="Chromosome"/>
</dbReference>
<dbReference type="GO" id="GO:0005886">
    <property type="term" value="C:plasma membrane"/>
    <property type="evidence" value="ECO:0007669"/>
    <property type="project" value="UniProtKB-SubCell"/>
</dbReference>
<dbReference type="InterPro" id="IPR004703">
    <property type="entry name" value="PTS_sugar-sp_permease"/>
</dbReference>
<comment type="subcellular location">
    <subcellularLocation>
        <location evidence="1">Cell membrane</location>
        <topology evidence="1">Multi-pass membrane protein</topology>
    </subcellularLocation>
</comment>
<reference evidence="15" key="2">
    <citation type="submission" date="2022-11" db="EMBL/GenBank/DDBJ databases">
        <title>complete genomes of mycoplasma synoviae ZX313 strain and SD2 strain.</title>
        <authorList>
            <person name="Zhong Q."/>
        </authorList>
    </citation>
    <scope>NUCLEOTIDE SEQUENCE</scope>
    <source>
        <strain evidence="15">SD2</strain>
    </source>
</reference>
<evidence type="ECO:0000256" key="13">
    <source>
        <dbReference type="ARBA" id="ARBA00042859"/>
    </source>
</evidence>
<evidence type="ECO:0000256" key="4">
    <source>
        <dbReference type="ARBA" id="ARBA00022475"/>
    </source>
</evidence>
<reference evidence="15" key="1">
    <citation type="submission" date="2022-10" db="EMBL/GenBank/DDBJ databases">
        <authorList>
            <person name="Wei X."/>
        </authorList>
    </citation>
    <scope>NUCLEOTIDE SEQUENCE</scope>
    <source>
        <strain evidence="15">SD2</strain>
    </source>
</reference>
<dbReference type="PANTHER" id="PTHR33843:SF4">
    <property type="entry name" value="ASCORBATE-SPECIFIC PTS SYSTEM EIIC COMPONENT"/>
    <property type="match status" value="1"/>
</dbReference>
<accession>A0AAX3EZK9</accession>
<evidence type="ECO:0000256" key="7">
    <source>
        <dbReference type="ARBA" id="ARBA00022692"/>
    </source>
</evidence>
<comment type="subunit">
    <text evidence="2">Homodimer.</text>
</comment>
<feature type="transmembrane region" description="Helical" evidence="14">
    <location>
        <begin position="146"/>
        <end position="168"/>
    </location>
</feature>
<dbReference type="EMBL" id="CP107525">
    <property type="protein sequence ID" value="UZW64470.1"/>
    <property type="molecule type" value="Genomic_DNA"/>
</dbReference>
<keyword evidence="5" id="KW-0762">Sugar transport</keyword>